<evidence type="ECO:0000313" key="1">
    <source>
        <dbReference type="EMBL" id="GMA87346.1"/>
    </source>
</evidence>
<evidence type="ECO:0000313" key="2">
    <source>
        <dbReference type="Proteomes" id="UP001157017"/>
    </source>
</evidence>
<organism evidence="1 2">
    <name type="scientific">Angustibacter aerolatus</name>
    <dbReference type="NCBI Taxonomy" id="1162965"/>
    <lineage>
        <taxon>Bacteria</taxon>
        <taxon>Bacillati</taxon>
        <taxon>Actinomycetota</taxon>
        <taxon>Actinomycetes</taxon>
        <taxon>Kineosporiales</taxon>
        <taxon>Kineosporiaceae</taxon>
    </lineage>
</organism>
<keyword evidence="2" id="KW-1185">Reference proteome</keyword>
<gene>
    <name evidence="1" type="ORF">GCM10025868_25960</name>
</gene>
<name>A0ABQ6JIH1_9ACTN</name>
<accession>A0ABQ6JIH1</accession>
<comment type="caution">
    <text evidence="1">The sequence shown here is derived from an EMBL/GenBank/DDBJ whole genome shotgun (WGS) entry which is preliminary data.</text>
</comment>
<dbReference type="Proteomes" id="UP001157017">
    <property type="component" value="Unassembled WGS sequence"/>
</dbReference>
<reference evidence="2" key="1">
    <citation type="journal article" date="2019" name="Int. J. Syst. Evol. Microbiol.">
        <title>The Global Catalogue of Microorganisms (GCM) 10K type strain sequencing project: providing services to taxonomists for standard genome sequencing and annotation.</title>
        <authorList>
            <consortium name="The Broad Institute Genomics Platform"/>
            <consortium name="The Broad Institute Genome Sequencing Center for Infectious Disease"/>
            <person name="Wu L."/>
            <person name="Ma J."/>
        </authorList>
    </citation>
    <scope>NUCLEOTIDE SEQUENCE [LARGE SCALE GENOMIC DNA]</scope>
    <source>
        <strain evidence="2">NBRC 108730</strain>
    </source>
</reference>
<sequence>MLERPRAEEDGAIQEVPWGLNSGGLGGVWDAKEAPMLLSTFEYLSRGSLLNWWDTLETS</sequence>
<dbReference type="EMBL" id="BSUZ01000001">
    <property type="protein sequence ID" value="GMA87346.1"/>
    <property type="molecule type" value="Genomic_DNA"/>
</dbReference>
<proteinExistence type="predicted"/>
<protein>
    <submittedName>
        <fullName evidence="1">Uncharacterized protein</fullName>
    </submittedName>
</protein>